<dbReference type="RefSeq" id="WP_182538604.1">
    <property type="nucleotide sequence ID" value="NZ_JACGXA010000001.1"/>
</dbReference>
<reference evidence="3 4" key="1">
    <citation type="submission" date="2020-07" db="EMBL/GenBank/DDBJ databases">
        <title>Sequencing the genomes of 1000 actinobacteria strains.</title>
        <authorList>
            <person name="Klenk H.-P."/>
        </authorList>
    </citation>
    <scope>NUCLEOTIDE SEQUENCE [LARGE SCALE GENOMIC DNA]</scope>
    <source>
        <strain evidence="3 4">DSM 21349</strain>
    </source>
</reference>
<organism evidence="3 4">
    <name type="scientific">Nocardioides ginsengisegetis</name>
    <dbReference type="NCBI Taxonomy" id="661491"/>
    <lineage>
        <taxon>Bacteria</taxon>
        <taxon>Bacillati</taxon>
        <taxon>Actinomycetota</taxon>
        <taxon>Actinomycetes</taxon>
        <taxon>Propionibacteriales</taxon>
        <taxon>Nocardioidaceae</taxon>
        <taxon>Nocardioides</taxon>
    </lineage>
</organism>
<gene>
    <name evidence="3" type="ORF">FB382_001860</name>
</gene>
<evidence type="ECO:0000256" key="1">
    <source>
        <dbReference type="SAM" id="MobiDB-lite"/>
    </source>
</evidence>
<comment type="caution">
    <text evidence="3">The sequence shown here is derived from an EMBL/GenBank/DDBJ whole genome shotgun (WGS) entry which is preliminary data.</text>
</comment>
<evidence type="ECO:0000313" key="4">
    <source>
        <dbReference type="Proteomes" id="UP000580910"/>
    </source>
</evidence>
<feature type="transmembrane region" description="Helical" evidence="2">
    <location>
        <begin position="12"/>
        <end position="34"/>
    </location>
</feature>
<dbReference type="Proteomes" id="UP000580910">
    <property type="component" value="Unassembled WGS sequence"/>
</dbReference>
<feature type="transmembrane region" description="Helical" evidence="2">
    <location>
        <begin position="46"/>
        <end position="66"/>
    </location>
</feature>
<feature type="region of interest" description="Disordered" evidence="1">
    <location>
        <begin position="238"/>
        <end position="259"/>
    </location>
</feature>
<accession>A0A7W3IZS5</accession>
<proteinExistence type="predicted"/>
<name>A0A7W3IZS5_9ACTN</name>
<keyword evidence="2" id="KW-0472">Membrane</keyword>
<dbReference type="EMBL" id="JACGXA010000001">
    <property type="protein sequence ID" value="MBA8803569.1"/>
    <property type="molecule type" value="Genomic_DNA"/>
</dbReference>
<keyword evidence="2" id="KW-0812">Transmembrane</keyword>
<evidence type="ECO:0000313" key="3">
    <source>
        <dbReference type="EMBL" id="MBA8803569.1"/>
    </source>
</evidence>
<evidence type="ECO:0000256" key="2">
    <source>
        <dbReference type="SAM" id="Phobius"/>
    </source>
</evidence>
<dbReference type="AlphaFoldDB" id="A0A7W3IZS5"/>
<protein>
    <submittedName>
        <fullName evidence="3">Uncharacterized protein</fullName>
    </submittedName>
</protein>
<keyword evidence="2" id="KW-1133">Transmembrane helix</keyword>
<sequence length="259" mass="27579">MPDKNSGENPSAAFVVEVVIVGLCVFAVAITVALVTDAGPGSTPDWIAALSTFAAFIAAVFAGWYAHRALRVEQRRDAHRDNTERRAQAVMVAAWADFAASAEIAHTFPGDGAPTVTVGPTVPALLVATVHNASPLPVHQFWLQVYLPAPDRTGRYVLVADHEVGRVLPGETKEVDLLDSVRVWPDRDLPSPSNPIYQKLAAEFAGRGTAHDGPPDIGLGWSFRDNGYVEWVREPGFGFGEGPRPDVVGSPAAGAPLTE</sequence>
<keyword evidence="4" id="KW-1185">Reference proteome</keyword>